<evidence type="ECO:0000256" key="1">
    <source>
        <dbReference type="ARBA" id="ARBA00022723"/>
    </source>
</evidence>
<dbReference type="SUPFAM" id="SSF57903">
    <property type="entry name" value="FYVE/PHD zinc finger"/>
    <property type="match status" value="1"/>
</dbReference>
<evidence type="ECO:0000256" key="3">
    <source>
        <dbReference type="ARBA" id="ARBA00022833"/>
    </source>
</evidence>
<gene>
    <name evidence="7" type="primary">LOC106809968</name>
</gene>
<keyword evidence="3" id="KW-0862">Zinc</keyword>
<reference evidence="7" key="1">
    <citation type="submission" date="2025-08" db="UniProtKB">
        <authorList>
            <consortium name="RefSeq"/>
        </authorList>
    </citation>
    <scope>IDENTIFICATION</scope>
</reference>
<keyword evidence="4" id="KW-0175">Coiled coil</keyword>
<dbReference type="PANTHER" id="PTHR37445">
    <property type="entry name" value="PROTEIN CBG24663"/>
    <property type="match status" value="1"/>
</dbReference>
<evidence type="ECO:0000259" key="5">
    <source>
        <dbReference type="Pfam" id="PF00628"/>
    </source>
</evidence>
<dbReference type="InterPro" id="IPR019787">
    <property type="entry name" value="Znf_PHD-finger"/>
</dbReference>
<sequence length="271" mass="31189">MQLPTCAATWRKETAQAIECDTCAQWFHCKCEGVSDATYEVIRDGNSGVAWYCRGCRRGVKKLSDMFKIMITRQIKTEENVEMLMATQVDMKSTMKELETKVDLLQNNSASATEIIRELNERERRQTSLMLFNVPESDEMVPADRVSHDTMELNKFITDKLQVEVPNVKQIIRVGAKNEDGAFRPMKATFEDKGDPSTLMQALKKLDFPTKKKLTIHLALDLTPMQREEGKILRAMRTQRQAELEKTGIKNFKWIILGDTLRKVRIPQENQ</sequence>
<keyword evidence="6" id="KW-1185">Reference proteome</keyword>
<dbReference type="Pfam" id="PF00628">
    <property type="entry name" value="PHD"/>
    <property type="match status" value="1"/>
</dbReference>
<organism evidence="6 7">
    <name type="scientific">Priapulus caudatus</name>
    <name type="common">Priapulid worm</name>
    <dbReference type="NCBI Taxonomy" id="37621"/>
    <lineage>
        <taxon>Eukaryota</taxon>
        <taxon>Metazoa</taxon>
        <taxon>Ecdysozoa</taxon>
        <taxon>Scalidophora</taxon>
        <taxon>Priapulida</taxon>
        <taxon>Priapulimorpha</taxon>
        <taxon>Priapulimorphida</taxon>
        <taxon>Priapulidae</taxon>
        <taxon>Priapulus</taxon>
    </lineage>
</organism>
<evidence type="ECO:0000313" key="7">
    <source>
        <dbReference type="RefSeq" id="XP_014668694.1"/>
    </source>
</evidence>
<name>A0ABM1E923_PRICU</name>
<dbReference type="GeneID" id="106809968"/>
<dbReference type="Proteomes" id="UP000695022">
    <property type="component" value="Unplaced"/>
</dbReference>
<proteinExistence type="predicted"/>
<feature type="coiled-coil region" evidence="4">
    <location>
        <begin position="88"/>
        <end position="122"/>
    </location>
</feature>
<evidence type="ECO:0000313" key="6">
    <source>
        <dbReference type="Proteomes" id="UP000695022"/>
    </source>
</evidence>
<dbReference type="PANTHER" id="PTHR37445:SF3">
    <property type="entry name" value="ZINC FINGER PHD-TYPE DOMAIN-CONTAINING PROTEIN"/>
    <property type="match status" value="1"/>
</dbReference>
<keyword evidence="2" id="KW-0863">Zinc-finger</keyword>
<dbReference type="InterPro" id="IPR013083">
    <property type="entry name" value="Znf_RING/FYVE/PHD"/>
</dbReference>
<protein>
    <submittedName>
        <fullName evidence="7">Uncharacterized protein LOC106809968</fullName>
    </submittedName>
</protein>
<evidence type="ECO:0000256" key="2">
    <source>
        <dbReference type="ARBA" id="ARBA00022771"/>
    </source>
</evidence>
<evidence type="ECO:0000256" key="4">
    <source>
        <dbReference type="SAM" id="Coils"/>
    </source>
</evidence>
<dbReference type="RefSeq" id="XP_014668694.1">
    <property type="nucleotide sequence ID" value="XM_014813208.1"/>
</dbReference>
<keyword evidence="1" id="KW-0479">Metal-binding</keyword>
<dbReference type="Gene3D" id="3.30.40.10">
    <property type="entry name" value="Zinc/RING finger domain, C3HC4 (zinc finger)"/>
    <property type="match status" value="1"/>
</dbReference>
<accession>A0ABM1E923</accession>
<feature type="domain" description="PHD-type" evidence="5">
    <location>
        <begin position="6"/>
        <end position="56"/>
    </location>
</feature>
<dbReference type="InterPro" id="IPR011011">
    <property type="entry name" value="Znf_FYVE_PHD"/>
</dbReference>